<feature type="compositionally biased region" description="Basic and acidic residues" evidence="1">
    <location>
        <begin position="25"/>
        <end position="34"/>
    </location>
</feature>
<dbReference type="GeneID" id="103114760"/>
<dbReference type="Pfam" id="PF15478">
    <property type="entry name" value="LKAAEAR"/>
    <property type="match status" value="1"/>
</dbReference>
<feature type="region of interest" description="Disordered" evidence="1">
    <location>
        <begin position="1"/>
        <end position="40"/>
    </location>
</feature>
<protein>
    <submittedName>
        <fullName evidence="3 4">Protein LKAAEAR1 isoform X1</fullName>
    </submittedName>
</protein>
<dbReference type="InterPro" id="IPR029152">
    <property type="entry name" value="LKAAEAR1"/>
</dbReference>
<evidence type="ECO:0000313" key="3">
    <source>
        <dbReference type="RefSeq" id="XP_060026953.1"/>
    </source>
</evidence>
<accession>A0ABM3VRK1</accession>
<organism evidence="2 3">
    <name type="scientific">Erinaceus europaeus</name>
    <name type="common">Western European hedgehog</name>
    <dbReference type="NCBI Taxonomy" id="9365"/>
    <lineage>
        <taxon>Eukaryota</taxon>
        <taxon>Metazoa</taxon>
        <taxon>Chordata</taxon>
        <taxon>Craniata</taxon>
        <taxon>Vertebrata</taxon>
        <taxon>Euteleostomi</taxon>
        <taxon>Mammalia</taxon>
        <taxon>Eutheria</taxon>
        <taxon>Laurasiatheria</taxon>
        <taxon>Eulipotyphla</taxon>
        <taxon>Erinaceidae</taxon>
        <taxon>Erinaceinae</taxon>
        <taxon>Erinaceus</taxon>
    </lineage>
</organism>
<sequence length="217" mass="24434">MLPPVEGGRRAPRQRGGQGAQDGQGAERRPHRPEPSPPGWALQLEELAALSPARLRRHLLFADVLEDVGADDSVFPRESVELGYRVPDPRDWAQPSTQPAYRQDQLLGVLKAAEARGRVRAMRLRYMRMRAEEITLLIQRQKSARAAMRLELFLPPQLKPTRIPDPLDRQEVLGNPVGVGGTRMGGPGTQHPNFSPQQRRRVETILEEKVEDSIFPR</sequence>
<evidence type="ECO:0000313" key="4">
    <source>
        <dbReference type="RefSeq" id="XP_060026954.1"/>
    </source>
</evidence>
<proteinExistence type="predicted"/>
<dbReference type="Proteomes" id="UP001652624">
    <property type="component" value="Chromosome 14"/>
</dbReference>
<dbReference type="RefSeq" id="XP_060026953.1">
    <property type="nucleotide sequence ID" value="XM_060170970.1"/>
</dbReference>
<dbReference type="PANTHER" id="PTHR35665:SF1">
    <property type="entry name" value="PROTEIN LKAAEAR1"/>
    <property type="match status" value="1"/>
</dbReference>
<reference evidence="3 4" key="1">
    <citation type="submission" date="2025-05" db="UniProtKB">
        <authorList>
            <consortium name="RefSeq"/>
        </authorList>
    </citation>
    <scope>IDENTIFICATION</scope>
</reference>
<evidence type="ECO:0000256" key="1">
    <source>
        <dbReference type="SAM" id="MobiDB-lite"/>
    </source>
</evidence>
<dbReference type="PANTHER" id="PTHR35665">
    <property type="entry name" value="PROTEIN LKAAEAR1"/>
    <property type="match status" value="1"/>
</dbReference>
<name>A0ABM3VRK1_ERIEU</name>
<keyword evidence="2" id="KW-1185">Reference proteome</keyword>
<dbReference type="RefSeq" id="XP_060026954.1">
    <property type="nucleotide sequence ID" value="XM_060170971.1"/>
</dbReference>
<evidence type="ECO:0000313" key="2">
    <source>
        <dbReference type="Proteomes" id="UP001652624"/>
    </source>
</evidence>
<gene>
    <name evidence="3 4" type="primary">LKAAEAR1</name>
</gene>